<dbReference type="Gene3D" id="1.10.4080.10">
    <property type="entry name" value="ADP-ribosylation/Crystallin J1"/>
    <property type="match status" value="1"/>
</dbReference>
<dbReference type="InterPro" id="IPR005502">
    <property type="entry name" value="Ribosyl_crysJ1"/>
</dbReference>
<keyword evidence="3" id="KW-0479">Metal-binding</keyword>
<feature type="binding site" evidence="3">
    <location>
        <position position="72"/>
    </location>
    <ligand>
        <name>Mg(2+)</name>
        <dbReference type="ChEBI" id="CHEBI:18420"/>
        <label>1</label>
    </ligand>
</feature>
<proteinExistence type="inferred from homology"/>
<sequence>MEYENKQNHIMRNAHVDGVLAGVALGDSFGMPGELWTRSTVQKYFDKIEDFLPGPDGHFVVDGFKAGQYTDDTQQTLMLARTIIETGGEVRCEDVARNLVAWADAVGASEGNFLGPTSAKAINLLRAGANPRTLEADGETNGAAMRITPIGVVRSLTDMEGFLDAVEESCYMSHRTSVAISGAALIAGVVSEAVEQALSDREIDLMQCVDAGIAAASAGLQRGKEVVSAHLPTRAKLAVKIAYESSDDEDFSQRIYDEIGSSVLMIDSAPAAVGLLVRSGGDPMKAAYLAANLGGDTDTIGAMACGMAGAISGIGSIPQRALDLIAEVNGNEFLELNLLPYRR</sequence>
<evidence type="ECO:0000256" key="3">
    <source>
        <dbReference type="PIRSR" id="PIRSR605502-1"/>
    </source>
</evidence>
<evidence type="ECO:0000313" key="4">
    <source>
        <dbReference type="EMBL" id="AZR07439.1"/>
    </source>
</evidence>
<dbReference type="STRING" id="1661.CQ11_09445"/>
<feature type="binding site" evidence="3">
    <location>
        <position position="296"/>
    </location>
    <ligand>
        <name>Mg(2+)</name>
        <dbReference type="ChEBI" id="CHEBI:18420"/>
        <label>1</label>
    </ligand>
</feature>
<evidence type="ECO:0000313" key="5">
    <source>
        <dbReference type="Proteomes" id="UP000275951"/>
    </source>
</evidence>
<keyword evidence="3" id="KW-0460">Magnesium</keyword>
<protein>
    <submittedName>
        <fullName evidence="4">ADP-ribosylglycohydrolase family protein</fullName>
    </submittedName>
</protein>
<gene>
    <name evidence="4" type="ORF">EBQ10_09190</name>
</gene>
<dbReference type="PANTHER" id="PTHR16222:SF24">
    <property type="entry name" value="ADP-RIBOSYLHYDROLASE ARH3"/>
    <property type="match status" value="1"/>
</dbReference>
<comment type="cofactor">
    <cofactor evidence="3">
        <name>Mg(2+)</name>
        <dbReference type="ChEBI" id="CHEBI:18420"/>
    </cofactor>
    <text evidence="3">Binds 2 magnesium ions per subunit.</text>
</comment>
<dbReference type="KEGG" id="tpy:CQ11_09445"/>
<name>X4RBG9_9ACTO</name>
<dbReference type="EMBL" id="CP033905">
    <property type="protein sequence ID" value="AZR07439.1"/>
    <property type="molecule type" value="Genomic_DNA"/>
</dbReference>
<comment type="similarity">
    <text evidence="1">Belongs to the ADP-ribosylglycohydrolase family.</text>
</comment>
<dbReference type="GO" id="GO:0046872">
    <property type="term" value="F:metal ion binding"/>
    <property type="evidence" value="ECO:0007669"/>
    <property type="project" value="UniProtKB-KW"/>
</dbReference>
<dbReference type="Proteomes" id="UP000275951">
    <property type="component" value="Chromosome"/>
</dbReference>
<dbReference type="InterPro" id="IPR036705">
    <property type="entry name" value="Ribosyl_crysJ1_sf"/>
</dbReference>
<feature type="binding site" evidence="3">
    <location>
        <position position="70"/>
    </location>
    <ligand>
        <name>Mg(2+)</name>
        <dbReference type="ChEBI" id="CHEBI:18420"/>
        <label>1</label>
    </ligand>
</feature>
<dbReference type="InterPro" id="IPR050792">
    <property type="entry name" value="ADP-ribosylglycohydrolase"/>
</dbReference>
<accession>X4RBG9</accession>
<dbReference type="RefSeq" id="WP_025296959.1">
    <property type="nucleotide sequence ID" value="NZ_CP007519.1"/>
</dbReference>
<keyword evidence="2 4" id="KW-0378">Hydrolase</keyword>
<organism evidence="4 5">
    <name type="scientific">Trueperella pyogenes</name>
    <dbReference type="NCBI Taxonomy" id="1661"/>
    <lineage>
        <taxon>Bacteria</taxon>
        <taxon>Bacillati</taxon>
        <taxon>Actinomycetota</taxon>
        <taxon>Actinomycetes</taxon>
        <taxon>Actinomycetales</taxon>
        <taxon>Actinomycetaceae</taxon>
        <taxon>Trueperella</taxon>
    </lineage>
</organism>
<dbReference type="PANTHER" id="PTHR16222">
    <property type="entry name" value="ADP-RIBOSYLGLYCOHYDROLASE"/>
    <property type="match status" value="1"/>
</dbReference>
<dbReference type="AlphaFoldDB" id="X4RBG9"/>
<feature type="binding site" evidence="3">
    <location>
        <position position="71"/>
    </location>
    <ligand>
        <name>Mg(2+)</name>
        <dbReference type="ChEBI" id="CHEBI:18420"/>
        <label>1</label>
    </ligand>
</feature>
<dbReference type="SUPFAM" id="SSF101478">
    <property type="entry name" value="ADP-ribosylglycohydrolase"/>
    <property type="match status" value="1"/>
</dbReference>
<dbReference type="Pfam" id="PF03747">
    <property type="entry name" value="ADP_ribosyl_GH"/>
    <property type="match status" value="1"/>
</dbReference>
<evidence type="ECO:0000256" key="2">
    <source>
        <dbReference type="ARBA" id="ARBA00022801"/>
    </source>
</evidence>
<reference evidence="4 5" key="1">
    <citation type="submission" date="2018-11" db="EMBL/GenBank/DDBJ databases">
        <title>Multidrug-resistant genes are associated with an 42-kb island TGI1 carrying a complex class 1 integron in a Trueperella pyogenes.</title>
        <authorList>
            <person name="Dong W."/>
        </authorList>
    </citation>
    <scope>NUCLEOTIDE SEQUENCE [LARGE SCALE GENOMIC DNA]</scope>
    <source>
        <strain evidence="4 5">TP4</strain>
    </source>
</reference>
<dbReference type="GO" id="GO:0016787">
    <property type="term" value="F:hydrolase activity"/>
    <property type="evidence" value="ECO:0007669"/>
    <property type="project" value="UniProtKB-KW"/>
</dbReference>
<feature type="binding site" evidence="3">
    <location>
        <position position="298"/>
    </location>
    <ligand>
        <name>Mg(2+)</name>
        <dbReference type="ChEBI" id="CHEBI:18420"/>
        <label>1</label>
    </ligand>
</feature>
<evidence type="ECO:0000256" key="1">
    <source>
        <dbReference type="ARBA" id="ARBA00010702"/>
    </source>
</evidence>
<feature type="binding site" evidence="3">
    <location>
        <position position="299"/>
    </location>
    <ligand>
        <name>Mg(2+)</name>
        <dbReference type="ChEBI" id="CHEBI:18420"/>
        <label>1</label>
    </ligand>
</feature>